<keyword evidence="2" id="KW-0812">Transmembrane</keyword>
<dbReference type="Pfam" id="PF03370">
    <property type="entry name" value="CBM_21"/>
    <property type="match status" value="1"/>
</dbReference>
<feature type="compositionally biased region" description="Acidic residues" evidence="1">
    <location>
        <begin position="30"/>
        <end position="41"/>
    </location>
</feature>
<keyword evidence="2" id="KW-1133">Transmembrane helix</keyword>
<feature type="region of interest" description="Disordered" evidence="1">
    <location>
        <begin position="418"/>
        <end position="440"/>
    </location>
</feature>
<dbReference type="STRING" id="7955.ENSDARP00000141554"/>
<dbReference type="FunCoup" id="A0A0R4IXC4">
    <property type="interactions" value="8"/>
</dbReference>
<evidence type="ECO:0000256" key="2">
    <source>
        <dbReference type="SAM" id="Phobius"/>
    </source>
</evidence>
<feature type="compositionally biased region" description="Polar residues" evidence="1">
    <location>
        <begin position="1019"/>
        <end position="1030"/>
    </location>
</feature>
<feature type="compositionally biased region" description="Acidic residues" evidence="1">
    <location>
        <begin position="1057"/>
        <end position="1069"/>
    </location>
</feature>
<accession>A0A0R4IXC4</accession>
<dbReference type="InterPro" id="IPR038175">
    <property type="entry name" value="CBM21_dom_sf"/>
</dbReference>
<dbReference type="Gene3D" id="2.60.40.2440">
    <property type="entry name" value="Carbohydrate binding type-21 domain"/>
    <property type="match status" value="1"/>
</dbReference>
<dbReference type="InterPro" id="IPR005036">
    <property type="entry name" value="CBM21_dom"/>
</dbReference>
<reference evidence="4" key="2">
    <citation type="submission" date="2015-11" db="UniProtKB">
        <authorList>
            <consortium name="Ensembl"/>
        </authorList>
    </citation>
    <scope>IDENTIFICATION</scope>
    <source>
        <strain evidence="4">Tuebingen</strain>
    </source>
</reference>
<dbReference type="GO" id="GO:0000164">
    <property type="term" value="C:protein phosphatase type 1 complex"/>
    <property type="evidence" value="ECO:0000318"/>
    <property type="project" value="GO_Central"/>
</dbReference>
<feature type="region of interest" description="Disordered" evidence="1">
    <location>
        <begin position="20"/>
        <end position="59"/>
    </location>
</feature>
<name>A0A0R4IXC4_DANRE</name>
<dbReference type="SMR" id="A0A0R4IXC4"/>
<dbReference type="PANTHER" id="PTHR12307:SF40">
    <property type="entry name" value="PROTEIN PHOSPHATASE 1 REGULATORY SUBUNIT 3F"/>
    <property type="match status" value="1"/>
</dbReference>
<feature type="region of interest" description="Disordered" evidence="1">
    <location>
        <begin position="275"/>
        <end position="312"/>
    </location>
</feature>
<reference evidence="4" key="1">
    <citation type="journal article" date="2013" name="Nature">
        <title>The zebrafish reference genome sequence and its relationship to the human genome.</title>
        <authorList>
            <consortium name="Genome Reference Consortium Zebrafish"/>
            <person name="Howe K."/>
            <person name="Clark M.D."/>
            <person name="Torroja C.F."/>
            <person name="Torrance J."/>
            <person name="Berthelot C."/>
            <person name="Muffato M."/>
            <person name="Collins J.E."/>
            <person name="Humphray S."/>
            <person name="McLaren K."/>
            <person name="Matthews L."/>
            <person name="McLaren S."/>
            <person name="Sealy I."/>
            <person name="Caccamo M."/>
            <person name="Churcher C."/>
            <person name="Scott C."/>
            <person name="Barrett J.C."/>
            <person name="Koch R."/>
            <person name="Rauch G.J."/>
            <person name="White S."/>
            <person name="Chow W."/>
            <person name="Kilian B."/>
            <person name="Quintais L.T."/>
            <person name="Guerra-Assuncao J.A."/>
            <person name="Zhou Y."/>
            <person name="Gu Y."/>
            <person name="Yen J."/>
            <person name="Vogel J.H."/>
            <person name="Eyre T."/>
            <person name="Redmond S."/>
            <person name="Banerjee R."/>
            <person name="Chi J."/>
            <person name="Fu B."/>
            <person name="Langley E."/>
            <person name="Maguire S.F."/>
            <person name="Laird G.K."/>
            <person name="Lloyd D."/>
            <person name="Kenyon E."/>
            <person name="Donaldson S."/>
            <person name="Sehra H."/>
            <person name="Almeida-King J."/>
            <person name="Loveland J."/>
            <person name="Trevanion S."/>
            <person name="Jones M."/>
            <person name="Quail M."/>
            <person name="Willey D."/>
            <person name="Hunt A."/>
            <person name="Burton J."/>
            <person name="Sims S."/>
            <person name="McLay K."/>
            <person name="Plumb B."/>
            <person name="Davis J."/>
            <person name="Clee C."/>
            <person name="Oliver K."/>
            <person name="Clark R."/>
            <person name="Riddle C."/>
            <person name="Elliot D."/>
            <person name="Eliott D."/>
            <person name="Threadgold G."/>
            <person name="Harden G."/>
            <person name="Ware D."/>
            <person name="Begum S."/>
            <person name="Mortimore B."/>
            <person name="Mortimer B."/>
            <person name="Kerry G."/>
            <person name="Heath P."/>
            <person name="Phillimore B."/>
            <person name="Tracey A."/>
            <person name="Corby N."/>
            <person name="Dunn M."/>
            <person name="Johnson C."/>
            <person name="Wood J."/>
            <person name="Clark S."/>
            <person name="Pelan S."/>
            <person name="Griffiths G."/>
            <person name="Smith M."/>
            <person name="Glithero R."/>
            <person name="Howden P."/>
            <person name="Barker N."/>
            <person name="Lloyd C."/>
            <person name="Stevens C."/>
            <person name="Harley J."/>
            <person name="Holt K."/>
            <person name="Panagiotidis G."/>
            <person name="Lovell J."/>
            <person name="Beasley H."/>
            <person name="Henderson C."/>
            <person name="Gordon D."/>
            <person name="Auger K."/>
            <person name="Wright D."/>
            <person name="Collins J."/>
            <person name="Raisen C."/>
            <person name="Dyer L."/>
            <person name="Leung K."/>
            <person name="Robertson L."/>
            <person name="Ambridge K."/>
            <person name="Leongamornlert D."/>
            <person name="McGuire S."/>
            <person name="Gilderthorp R."/>
            <person name="Griffiths C."/>
            <person name="Manthravadi D."/>
            <person name="Nichol S."/>
            <person name="Barker G."/>
            <person name="Whitehead S."/>
            <person name="Kay M."/>
            <person name="Brown J."/>
            <person name="Murnane C."/>
            <person name="Gray E."/>
            <person name="Humphries M."/>
            <person name="Sycamore N."/>
            <person name="Barker D."/>
            <person name="Saunders D."/>
            <person name="Wallis J."/>
            <person name="Babbage A."/>
            <person name="Hammond S."/>
            <person name="Mashreghi-Mohammadi M."/>
            <person name="Barr L."/>
            <person name="Martin S."/>
            <person name="Wray P."/>
            <person name="Ellington A."/>
            <person name="Matthews N."/>
            <person name="Ellwood M."/>
            <person name="Woodmansey R."/>
            <person name="Clark G."/>
            <person name="Cooper J."/>
            <person name="Cooper J."/>
            <person name="Tromans A."/>
            <person name="Grafham D."/>
            <person name="Skuce C."/>
            <person name="Pandian R."/>
            <person name="Andrews R."/>
            <person name="Harrison E."/>
            <person name="Kimberley A."/>
            <person name="Garnett J."/>
            <person name="Fosker N."/>
            <person name="Hall R."/>
            <person name="Garner P."/>
            <person name="Kelly D."/>
            <person name="Bird C."/>
            <person name="Palmer S."/>
            <person name="Gehring I."/>
            <person name="Berger A."/>
            <person name="Dooley C.M."/>
            <person name="Ersan-Urun Z."/>
            <person name="Eser C."/>
            <person name="Geiger H."/>
            <person name="Geisler M."/>
            <person name="Karotki L."/>
            <person name="Kirn A."/>
            <person name="Konantz J."/>
            <person name="Konantz M."/>
            <person name="Oberlander M."/>
            <person name="Rudolph-Geiger S."/>
            <person name="Teucke M."/>
            <person name="Lanz C."/>
            <person name="Raddatz G."/>
            <person name="Osoegawa K."/>
            <person name="Zhu B."/>
            <person name="Rapp A."/>
            <person name="Widaa S."/>
            <person name="Langford C."/>
            <person name="Yang F."/>
            <person name="Schuster S.C."/>
            <person name="Carter N.P."/>
            <person name="Harrow J."/>
            <person name="Ning Z."/>
            <person name="Herrero J."/>
            <person name="Searle S.M."/>
            <person name="Enright A."/>
            <person name="Geisler R."/>
            <person name="Plasterk R.H."/>
            <person name="Lee C."/>
            <person name="Westerfield M."/>
            <person name="de Jong P.J."/>
            <person name="Zon L.I."/>
            <person name="Postlethwait J.H."/>
            <person name="Nusslein-Volhard C."/>
            <person name="Hubbard T.J."/>
            <person name="Roest Crollius H."/>
            <person name="Rogers J."/>
            <person name="Stemple D.L."/>
        </authorList>
    </citation>
    <scope>NUCLEOTIDE SEQUENCE [LARGE SCALE GENOMIC DNA]</scope>
    <source>
        <strain evidence="4">Tuebingen</strain>
    </source>
</reference>
<dbReference type="InterPro" id="IPR050782">
    <property type="entry name" value="PP1_regulatory_subunit_3"/>
</dbReference>
<evidence type="ECO:0000313" key="4">
    <source>
        <dbReference type="Ensembl" id="ENSDARP00000141554"/>
    </source>
</evidence>
<evidence type="ECO:0000259" key="3">
    <source>
        <dbReference type="PROSITE" id="PS51159"/>
    </source>
</evidence>
<dbReference type="ZFIN" id="ZDB-GENE-081104-147">
    <property type="gene designation" value="si:ch211-167b20.8"/>
</dbReference>
<dbReference type="PROSITE" id="PS51159">
    <property type="entry name" value="CBM21"/>
    <property type="match status" value="1"/>
</dbReference>
<dbReference type="AlphaFoldDB" id="A0A0R4IXC4"/>
<evidence type="ECO:0000256" key="1">
    <source>
        <dbReference type="SAM" id="MobiDB-lite"/>
    </source>
</evidence>
<feature type="domain" description="CBM21" evidence="3">
    <location>
        <begin position="141"/>
        <end position="250"/>
    </location>
</feature>
<dbReference type="GO" id="GO:0005979">
    <property type="term" value="P:regulation of glycogen biosynthetic process"/>
    <property type="evidence" value="ECO:0000318"/>
    <property type="project" value="GO_Central"/>
</dbReference>
<dbReference type="GeneTree" id="ENSGT00940000157682"/>
<organism evidence="4">
    <name type="scientific">Danio rerio</name>
    <name type="common">Zebrafish</name>
    <name type="synonym">Brachydanio rerio</name>
    <dbReference type="NCBI Taxonomy" id="7955"/>
    <lineage>
        <taxon>Eukaryota</taxon>
        <taxon>Metazoa</taxon>
        <taxon>Chordata</taxon>
        <taxon>Craniata</taxon>
        <taxon>Vertebrata</taxon>
        <taxon>Euteleostomi</taxon>
        <taxon>Actinopterygii</taxon>
        <taxon>Neopterygii</taxon>
        <taxon>Teleostei</taxon>
        <taxon>Ostariophysi</taxon>
        <taxon>Cypriniformes</taxon>
        <taxon>Danionidae</taxon>
        <taxon>Danioninae</taxon>
        <taxon>Danio</taxon>
    </lineage>
</organism>
<feature type="compositionally biased region" description="Low complexity" evidence="1">
    <location>
        <begin position="329"/>
        <end position="339"/>
    </location>
</feature>
<feature type="region of interest" description="Disordered" evidence="1">
    <location>
        <begin position="327"/>
        <end position="348"/>
    </location>
</feature>
<feature type="compositionally biased region" description="Polar residues" evidence="1">
    <location>
        <begin position="682"/>
        <end position="691"/>
    </location>
</feature>
<gene>
    <name evidence="5" type="primary">ppp1r3f</name>
    <name evidence="4" type="synonym">si:ch211-167b20.8</name>
</gene>
<feature type="region of interest" description="Disordered" evidence="1">
    <location>
        <begin position="671"/>
        <end position="691"/>
    </location>
</feature>
<dbReference type="OrthoDB" id="8942186at2759"/>
<feature type="region of interest" description="Disordered" evidence="1">
    <location>
        <begin position="742"/>
        <end position="767"/>
    </location>
</feature>
<feature type="compositionally biased region" description="Low complexity" evidence="1">
    <location>
        <begin position="421"/>
        <end position="433"/>
    </location>
</feature>
<feature type="transmembrane region" description="Helical" evidence="2">
    <location>
        <begin position="1099"/>
        <end position="1120"/>
    </location>
</feature>
<feature type="compositionally biased region" description="Basic and acidic residues" evidence="1">
    <location>
        <begin position="748"/>
        <end position="761"/>
    </location>
</feature>
<dbReference type="EMBL" id="BX544876">
    <property type="status" value="NOT_ANNOTATED_CDS"/>
    <property type="molecule type" value="Genomic_DNA"/>
</dbReference>
<protein>
    <submittedName>
        <fullName evidence="4">Si:ch211-167b20.8</fullName>
    </submittedName>
</protein>
<feature type="transmembrane region" description="Helical" evidence="2">
    <location>
        <begin position="1127"/>
        <end position="1147"/>
    </location>
</feature>
<dbReference type="GO" id="GO:2001069">
    <property type="term" value="F:glycogen binding"/>
    <property type="evidence" value="ECO:0000318"/>
    <property type="project" value="GO_Central"/>
</dbReference>
<dbReference type="GO" id="GO:0008157">
    <property type="term" value="F:protein phosphatase 1 binding"/>
    <property type="evidence" value="ECO:0000318"/>
    <property type="project" value="GO_Central"/>
</dbReference>
<feature type="region of interest" description="Disordered" evidence="1">
    <location>
        <begin position="1019"/>
        <end position="1072"/>
    </location>
</feature>
<keyword evidence="2" id="KW-0472">Membrane</keyword>
<evidence type="ECO:0000313" key="5">
    <source>
        <dbReference type="ZFIN" id="ZDB-GENE-100203-2"/>
    </source>
</evidence>
<dbReference type="Ensembl" id="ENSDART00000156340.2">
    <property type="protein sequence ID" value="ENSDARP00000141554.1"/>
    <property type="gene ID" value="ENSDARG00000097877.2"/>
</dbReference>
<proteinExistence type="predicted"/>
<dbReference type="Bgee" id="ENSDARG00000097877">
    <property type="expression patterns" value="Expressed in muscle tissue and 27 other cell types or tissues"/>
</dbReference>
<dbReference type="ZFIN" id="ZDB-GENE-100203-2">
    <property type="gene designation" value="ppp1r3f"/>
</dbReference>
<dbReference type="OMA" id="DECEAPE"/>
<sequence length="1148" mass="128489">MAQGNNNNFLSIPSQQGLFKTVRVERSEDNSNDEDEEETEEDVRLIPRSSPVPRKRGSSIADETAEYMRIRLALTDRRVSFVDSMGAELADVRMFVPFDSDEEDNSRWEEEEAKYRKAYSEPTYRLWPEFQVLTGPELLLAVHTNKLEVDSVTPVPDEPLSFDVVIRVLNISFHKSVYVRSTMDGWINHFDYPAEYVQDSNDGETDKFSVKLSFAPPYLFNGARIDFVVRYETSDGEFWANNSGRNYSVTLLQSYDEDSVQTCAAEKPELRGILKPPRYRTASGYDDSDDREDGNLSNDECEAPENQDYFAQPTIVQPEIDIETAKNLSSSPESTKTSSMAGCSLSTSDIPYGETLPLESMSSINSPQIEESGLHPSILSIPQSQSTQESSEAQDPVYNVLPSVSFLVPAVLVHSYDKQEASNNESEVSSNPNTLSHPQNGMLAQVPFELGQPLLAAFPDTTHTEKEDLEEFQEKKDVVEMYDKLSDIQEEPSQNVEGDKTCIQTSENPTQASFSKKVKVATEDVEKLIWSEGLENPLNEGGLKDFQEKEDVKIDNRLANSQEESSQNIEEDKTYIHRSEFLKQLPSSTQLNLANVDLENVNLSEFLENRLDENPKQSSSSIQVNVATEDVEKLSLSDGLDSSLENSLKHLKENEDVVEIVNSLADIQEEPSQSIEEDKTYNYKSESPKQPCSSIQVNVATEDEKLTLSDGLENPLKEGLKDFQENEDVVKTVDSLADVLEEPSQNIEEDKMYSHGSEDPKSLPSSKEVNIVTEDTAKHNLSEEIVIPVYEKDLKDFQENEDVVKTDERSADILEEPSQNTEDEMYSHRSKNPKSLPSSIEVHIETEDVEKLILSEGLKNVLDEKCLDDFQEKEDAVKTDKILADILEEPNQDLENNTCDQLLEEPTLPPSSKEVITATEDAEKLSDSLEHPLEEGIKEVDLVSLIGIKRAQVFEVESTKTGDEEYDALVASYLDTTLQDRETQSLLINPTSQEEGLLDPKTLASILPEDPNIKNQTVSMCTSEHPTSQPEKPALVSGSETSPRAFDHQPSTVQTSAEEDLTSEPDELSQEACKDLEPQHTLPRVDSELSQISKDQAEVSLSTCLMVSVTFFTAVICLAVGIQEPSAFLCVGLFLLSLWFFGSPIHFS</sequence>
<dbReference type="PANTHER" id="PTHR12307">
    <property type="entry name" value="PROTEIN PHOSPHATASE 1 REGULATORY SUBUNIT"/>
    <property type="match status" value="1"/>
</dbReference>
<accession>A0A8M1RSQ1</accession>